<proteinExistence type="inferred from homology"/>
<reference evidence="4 5" key="1">
    <citation type="submission" date="2018-10" db="EMBL/GenBank/DDBJ databases">
        <title>Isolation from cow dung.</title>
        <authorList>
            <person name="Ling L."/>
        </authorList>
    </citation>
    <scope>NUCLEOTIDE SEQUENCE [LARGE SCALE GENOMIC DNA]</scope>
    <source>
        <strain evidence="4 5">NEAU-LL90</strain>
    </source>
</reference>
<dbReference type="Pfam" id="PF00823">
    <property type="entry name" value="PPE"/>
    <property type="match status" value="1"/>
</dbReference>
<feature type="compositionally biased region" description="Pro residues" evidence="2">
    <location>
        <begin position="506"/>
        <end position="517"/>
    </location>
</feature>
<organism evidence="4 5">
    <name type="scientific">Nocardia stercoris</name>
    <dbReference type="NCBI Taxonomy" id="2483361"/>
    <lineage>
        <taxon>Bacteria</taxon>
        <taxon>Bacillati</taxon>
        <taxon>Actinomycetota</taxon>
        <taxon>Actinomycetes</taxon>
        <taxon>Mycobacteriales</taxon>
        <taxon>Nocardiaceae</taxon>
        <taxon>Nocardia</taxon>
    </lineage>
</organism>
<protein>
    <submittedName>
        <fullName evidence="4">PPE domain-containing protein</fullName>
    </submittedName>
</protein>
<dbReference type="EMBL" id="RFFH01000014">
    <property type="protein sequence ID" value="RMI29533.1"/>
    <property type="molecule type" value="Genomic_DNA"/>
</dbReference>
<dbReference type="AlphaFoldDB" id="A0A3M2KZ30"/>
<dbReference type="SUPFAM" id="SSF140459">
    <property type="entry name" value="PE/PPE dimer-like"/>
    <property type="match status" value="1"/>
</dbReference>
<dbReference type="InterPro" id="IPR000030">
    <property type="entry name" value="PPE_dom"/>
</dbReference>
<keyword evidence="5" id="KW-1185">Reference proteome</keyword>
<accession>A0A3M2KZ30</accession>
<feature type="region of interest" description="Disordered" evidence="2">
    <location>
        <begin position="1"/>
        <end position="21"/>
    </location>
</feature>
<evidence type="ECO:0000259" key="3">
    <source>
        <dbReference type="Pfam" id="PF00823"/>
    </source>
</evidence>
<feature type="region of interest" description="Disordered" evidence="2">
    <location>
        <begin position="355"/>
        <end position="392"/>
    </location>
</feature>
<feature type="compositionally biased region" description="Polar residues" evidence="2">
    <location>
        <begin position="355"/>
        <end position="369"/>
    </location>
</feature>
<feature type="domain" description="PPE" evidence="3">
    <location>
        <begin position="161"/>
        <end position="305"/>
    </location>
</feature>
<evidence type="ECO:0000256" key="1">
    <source>
        <dbReference type="ARBA" id="ARBA00010652"/>
    </source>
</evidence>
<name>A0A3M2KZ30_9NOCA</name>
<evidence type="ECO:0000313" key="5">
    <source>
        <dbReference type="Proteomes" id="UP000279275"/>
    </source>
</evidence>
<evidence type="ECO:0000256" key="2">
    <source>
        <dbReference type="SAM" id="MobiDB-lite"/>
    </source>
</evidence>
<feature type="compositionally biased region" description="Low complexity" evidence="2">
    <location>
        <begin position="319"/>
        <end position="328"/>
    </location>
</feature>
<dbReference type="Proteomes" id="UP000279275">
    <property type="component" value="Unassembled WGS sequence"/>
</dbReference>
<feature type="region of interest" description="Disordered" evidence="2">
    <location>
        <begin position="301"/>
        <end position="337"/>
    </location>
</feature>
<dbReference type="Gene3D" id="1.20.1260.20">
    <property type="entry name" value="PPE superfamily"/>
    <property type="match status" value="1"/>
</dbReference>
<gene>
    <name evidence="4" type="ORF">EBN03_26045</name>
</gene>
<comment type="caution">
    <text evidence="4">The sequence shown here is derived from an EMBL/GenBank/DDBJ whole genome shotgun (WGS) entry which is preliminary data.</text>
</comment>
<evidence type="ECO:0000313" key="4">
    <source>
        <dbReference type="EMBL" id="RMI29533.1"/>
    </source>
</evidence>
<sequence>MMGSTGAPTRVTDRGDIRTRPGACRQGEETVVAGMNVDPGELAALASALSDLVHATHGGLPGGWVHPAGAEPHSAFAATAHNARGAELLNQMIDAFNGLHPNAYDIGASASDYSAADDEGGRTIAGGGGPILVNPVSMVPQFPARQAPAHPVAEISPDPLVFAEQLHSGPGTGPARAYAQSLRQFLAGPHADALDGLDSTIQGLQSWTPVGDLAAANIVQHRNRLAAAGQDLGDLATSVDGYADAYNQARAKHPTPQEIQAARKKLLAAMRSKNPAAIAAAMKEFEEINARSLQTVGDYTTTVTDNTKKPVKTDPTDPTDPTTGKPTKQNGSTGDSSMAQMLPALMSMMNQNSLAGQNQTGLQDPNFTDGQYPDYGLPSIPSVVGGGDPTGGLPEMPSVETPTVTVGALPADGSIAAATAASQLPRTPVIEPLSSPSLAAAAGRAGAPGGGMPYMPMMPGAHGAGAGGGGERNRVVAWHPDRLMYVDDTPYTEAVIGEKPTIAPTVTPPTPAPPQPPSNTGGAV</sequence>
<feature type="compositionally biased region" description="Basic and acidic residues" evidence="2">
    <location>
        <begin position="306"/>
        <end position="315"/>
    </location>
</feature>
<comment type="similarity">
    <text evidence="1">Belongs to the mycobacterial PPE family.</text>
</comment>
<feature type="region of interest" description="Disordered" evidence="2">
    <location>
        <begin position="501"/>
        <end position="524"/>
    </location>
</feature>
<dbReference type="InterPro" id="IPR038332">
    <property type="entry name" value="PPE_sf"/>
</dbReference>